<evidence type="ECO:0000313" key="3">
    <source>
        <dbReference type="Proteomes" id="UP000051184"/>
    </source>
</evidence>
<evidence type="ECO:0000259" key="1">
    <source>
        <dbReference type="Pfam" id="PF17648"/>
    </source>
</evidence>
<reference evidence="3" key="1">
    <citation type="submission" date="2015-09" db="EMBL/GenBank/DDBJ databases">
        <authorList>
            <person name="Rodrigo-Torres Lidia"/>
            <person name="Arahal R.David."/>
        </authorList>
    </citation>
    <scope>NUCLEOTIDE SEQUENCE [LARGE SCALE GENOMIC DNA]</scope>
    <source>
        <strain evidence="3">CECT 5114</strain>
    </source>
</reference>
<feature type="domain" description="Luciferase" evidence="1">
    <location>
        <begin position="37"/>
        <end position="101"/>
    </location>
</feature>
<keyword evidence="3" id="KW-1185">Reference proteome</keyword>
<dbReference type="InterPro" id="IPR040841">
    <property type="entry name" value="Luciferase_dom"/>
</dbReference>
<dbReference type="EMBL" id="CYUE01000021">
    <property type="protein sequence ID" value="CUK26951.1"/>
    <property type="molecule type" value="Genomic_DNA"/>
</dbReference>
<dbReference type="OrthoDB" id="8906853at2"/>
<organism evidence="2 3">
    <name type="scientific">Cognatishimia activa</name>
    <dbReference type="NCBI Taxonomy" id="1715691"/>
    <lineage>
        <taxon>Bacteria</taxon>
        <taxon>Pseudomonadati</taxon>
        <taxon>Pseudomonadota</taxon>
        <taxon>Alphaproteobacteria</taxon>
        <taxon>Rhodobacterales</taxon>
        <taxon>Paracoccaceae</taxon>
        <taxon>Cognatishimia</taxon>
    </lineage>
</organism>
<dbReference type="Pfam" id="PF17648">
    <property type="entry name" value="Luciferase"/>
    <property type="match status" value="1"/>
</dbReference>
<evidence type="ECO:0000313" key="2">
    <source>
        <dbReference type="EMBL" id="CUK26951.1"/>
    </source>
</evidence>
<protein>
    <recommendedName>
        <fullName evidence="1">Luciferase domain-containing protein</fullName>
    </recommendedName>
</protein>
<name>A0A0P1IYV6_9RHOB</name>
<dbReference type="STRING" id="1715691.TA5113_03233"/>
<dbReference type="AlphaFoldDB" id="A0A0P1IYV6"/>
<gene>
    <name evidence="2" type="ORF">TA5114_02770</name>
</gene>
<sequence>MSVPSFEDFTKRISALPDVTVAQWKDTELLCVFHNDKELGHFHGQTVLDIRLTPKIIKEEGLSRAISAQIHPKRSANSRWIGIPVENEADRAMALGLIERACSL</sequence>
<accession>A0A0P1IYV6</accession>
<dbReference type="Proteomes" id="UP000051184">
    <property type="component" value="Unassembled WGS sequence"/>
</dbReference>
<dbReference type="RefSeq" id="WP_058315877.1">
    <property type="nucleotide sequence ID" value="NZ_CYTO01000024.1"/>
</dbReference>
<proteinExistence type="predicted"/>